<organism evidence="4 5">
    <name type="scientific">Dethiobacter alkaliphilus AHT 1</name>
    <dbReference type="NCBI Taxonomy" id="555088"/>
    <lineage>
        <taxon>Bacteria</taxon>
        <taxon>Bacillati</taxon>
        <taxon>Bacillota</taxon>
        <taxon>Dethiobacteria</taxon>
        <taxon>Dethiobacterales</taxon>
        <taxon>Dethiobacteraceae</taxon>
        <taxon>Dethiobacter</taxon>
    </lineage>
</organism>
<evidence type="ECO:0000313" key="4">
    <source>
        <dbReference type="EMBL" id="EEG77024.1"/>
    </source>
</evidence>
<feature type="repeat" description="TPR" evidence="3">
    <location>
        <begin position="190"/>
        <end position="223"/>
    </location>
</feature>
<dbReference type="RefSeq" id="WP_008517191.1">
    <property type="nucleotide sequence ID" value="NZ_ACJM01000010.1"/>
</dbReference>
<keyword evidence="2 3" id="KW-0802">TPR repeat</keyword>
<dbReference type="Proteomes" id="UP000006443">
    <property type="component" value="Unassembled WGS sequence"/>
</dbReference>
<evidence type="ECO:0000256" key="2">
    <source>
        <dbReference type="ARBA" id="ARBA00022803"/>
    </source>
</evidence>
<reference evidence="4 5" key="1">
    <citation type="submission" date="2009-02" db="EMBL/GenBank/DDBJ databases">
        <title>Sequencing of the draft genome and assembly of Dethiobacter alkaliphilus AHT 1.</title>
        <authorList>
            <consortium name="US DOE Joint Genome Institute (JGI-PGF)"/>
            <person name="Lucas S."/>
            <person name="Copeland A."/>
            <person name="Lapidus A."/>
            <person name="Glavina del Rio T."/>
            <person name="Dalin E."/>
            <person name="Tice H."/>
            <person name="Bruce D."/>
            <person name="Goodwin L."/>
            <person name="Pitluck S."/>
            <person name="Larimer F."/>
            <person name="Land M.L."/>
            <person name="Hauser L."/>
            <person name="Muyzer G."/>
        </authorList>
    </citation>
    <scope>NUCLEOTIDE SEQUENCE [LARGE SCALE GENOMIC DNA]</scope>
    <source>
        <strain evidence="4 5">AHT 1</strain>
    </source>
</reference>
<comment type="caution">
    <text evidence="4">The sequence shown here is derived from an EMBL/GenBank/DDBJ whole genome shotgun (WGS) entry which is preliminary data.</text>
</comment>
<sequence>MKESEFTKIIADLERVEKELKTVGNNKEKRQMCYDRLLELRKRMDRYVEYWLLFEEKINDLQERYDFFLPDELPESFLHAFDNIMPSKEDYEEKLTSEEIGREKRGVKPLLLQADNEACIRSFRRGLGFLELAMMDEAIKEFRAVISQEPDLMLPHLCLGVAYAERGMGDEAMRELRLVQALTDDPQTGAIIHNAMGNIYADREEYQLALEEFKKVVELDPEFSVAYFNLGAVYYNLKQYQNSVAAFEAVKDKFPRDWELYFYLGKAFKKLGNEEQALVNLLKSSHLAHQEPFVAFELGLLYDKLGETRKALECYYRARRLYQELEGREMPVDN</sequence>
<dbReference type="EMBL" id="ACJM01000010">
    <property type="protein sequence ID" value="EEG77024.1"/>
    <property type="molecule type" value="Genomic_DNA"/>
</dbReference>
<name>C0GHV0_DETAL</name>
<dbReference type="OrthoDB" id="358807at2"/>
<dbReference type="Gene3D" id="1.25.40.10">
    <property type="entry name" value="Tetratricopeptide repeat domain"/>
    <property type="match status" value="2"/>
</dbReference>
<feature type="repeat" description="TPR" evidence="3">
    <location>
        <begin position="292"/>
        <end position="325"/>
    </location>
</feature>
<dbReference type="InterPro" id="IPR011990">
    <property type="entry name" value="TPR-like_helical_dom_sf"/>
</dbReference>
<proteinExistence type="predicted"/>
<keyword evidence="1" id="KW-0677">Repeat</keyword>
<evidence type="ECO:0000256" key="1">
    <source>
        <dbReference type="ARBA" id="ARBA00022737"/>
    </source>
</evidence>
<dbReference type="STRING" id="555088.DealDRAFT_2059"/>
<dbReference type="PANTHER" id="PTHR45586:SF1">
    <property type="entry name" value="LIPOPOLYSACCHARIDE ASSEMBLY PROTEIN B"/>
    <property type="match status" value="1"/>
</dbReference>
<dbReference type="SUPFAM" id="SSF48452">
    <property type="entry name" value="TPR-like"/>
    <property type="match status" value="1"/>
</dbReference>
<dbReference type="PROSITE" id="PS50293">
    <property type="entry name" value="TPR_REGION"/>
    <property type="match status" value="1"/>
</dbReference>
<dbReference type="AlphaFoldDB" id="C0GHV0"/>
<dbReference type="SMART" id="SM00028">
    <property type="entry name" value="TPR"/>
    <property type="match status" value="6"/>
</dbReference>
<evidence type="ECO:0000313" key="5">
    <source>
        <dbReference type="Proteomes" id="UP000006443"/>
    </source>
</evidence>
<dbReference type="Pfam" id="PF13414">
    <property type="entry name" value="TPR_11"/>
    <property type="match status" value="1"/>
</dbReference>
<feature type="repeat" description="TPR" evidence="3">
    <location>
        <begin position="224"/>
        <end position="257"/>
    </location>
</feature>
<dbReference type="PANTHER" id="PTHR45586">
    <property type="entry name" value="TPR REPEAT-CONTAINING PROTEIN PA4667"/>
    <property type="match status" value="1"/>
</dbReference>
<accession>C0GHV0</accession>
<dbReference type="eggNOG" id="COG0457">
    <property type="taxonomic scope" value="Bacteria"/>
</dbReference>
<dbReference type="Pfam" id="PF13181">
    <property type="entry name" value="TPR_8"/>
    <property type="match status" value="1"/>
</dbReference>
<dbReference type="PROSITE" id="PS50005">
    <property type="entry name" value="TPR"/>
    <property type="match status" value="3"/>
</dbReference>
<dbReference type="InterPro" id="IPR019734">
    <property type="entry name" value="TPR_rpt"/>
</dbReference>
<dbReference type="InterPro" id="IPR051012">
    <property type="entry name" value="CellSynth/LPSAsmb/PSIAsmb"/>
</dbReference>
<keyword evidence="5" id="KW-1185">Reference proteome</keyword>
<evidence type="ECO:0000256" key="3">
    <source>
        <dbReference type="PROSITE-ProRule" id="PRU00339"/>
    </source>
</evidence>
<protein>
    <submittedName>
        <fullName evidence="4">Tetratricopeptide TPR_2 repeat protein</fullName>
    </submittedName>
</protein>
<gene>
    <name evidence="4" type="ORF">DealDRAFT_2059</name>
</gene>